<evidence type="ECO:0000259" key="18">
    <source>
        <dbReference type="PROSITE" id="PS50113"/>
    </source>
</evidence>
<evidence type="ECO:0000256" key="5">
    <source>
        <dbReference type="ARBA" id="ARBA00022519"/>
    </source>
</evidence>
<feature type="domain" description="PAS" evidence="17">
    <location>
        <begin position="732"/>
        <end position="804"/>
    </location>
</feature>
<comment type="caution">
    <text evidence="19">The sequence shown here is derived from an EMBL/GenBank/DDBJ whole genome shotgun (WGS) entry which is preliminary data.</text>
</comment>
<feature type="domain" description="PAS" evidence="17">
    <location>
        <begin position="377"/>
        <end position="447"/>
    </location>
</feature>
<dbReference type="PROSITE" id="PS50112">
    <property type="entry name" value="PAS"/>
    <property type="match status" value="7"/>
</dbReference>
<dbReference type="FunFam" id="2.10.70.100:FF:000001">
    <property type="entry name" value="Sensory transduction histidine kinase"/>
    <property type="match status" value="1"/>
</dbReference>
<keyword evidence="9" id="KW-0677">Repeat</keyword>
<dbReference type="SMART" id="SM00086">
    <property type="entry name" value="PAC"/>
    <property type="match status" value="3"/>
</dbReference>
<dbReference type="InterPro" id="IPR007050">
    <property type="entry name" value="HTH_bacterioopsin"/>
</dbReference>
<dbReference type="SMART" id="SM00091">
    <property type="entry name" value="PAS"/>
    <property type="match status" value="9"/>
</dbReference>
<dbReference type="InterPro" id="IPR000700">
    <property type="entry name" value="PAS-assoc_C"/>
</dbReference>
<dbReference type="Gene3D" id="2.10.70.100">
    <property type="match status" value="2"/>
</dbReference>
<dbReference type="Pfam" id="PF04967">
    <property type="entry name" value="HTH_10"/>
    <property type="match status" value="1"/>
</dbReference>
<evidence type="ECO:0000256" key="1">
    <source>
        <dbReference type="ARBA" id="ARBA00000085"/>
    </source>
</evidence>
<dbReference type="InterPro" id="IPR013656">
    <property type="entry name" value="PAS_4"/>
</dbReference>
<dbReference type="InterPro" id="IPR052162">
    <property type="entry name" value="Sensor_kinase/Photoreceptor"/>
</dbReference>
<feature type="domain" description="PAS" evidence="17">
    <location>
        <begin position="487"/>
        <end position="557"/>
    </location>
</feature>
<dbReference type="SUPFAM" id="SSF55785">
    <property type="entry name" value="PYP-like sensor domain (PAS domain)"/>
    <property type="match status" value="9"/>
</dbReference>
<keyword evidence="10" id="KW-0547">Nucleotide-binding</keyword>
<dbReference type="Pfam" id="PF15915">
    <property type="entry name" value="BAT"/>
    <property type="match status" value="1"/>
</dbReference>
<dbReference type="PROSITE" id="PS50113">
    <property type="entry name" value="PAC"/>
    <property type="match status" value="3"/>
</dbReference>
<evidence type="ECO:0000256" key="7">
    <source>
        <dbReference type="ARBA" id="ARBA00022679"/>
    </source>
</evidence>
<comment type="catalytic activity">
    <reaction evidence="1">
        <text>ATP + protein L-histidine = ADP + protein N-phospho-L-histidine.</text>
        <dbReference type="EC" id="2.7.13.3"/>
    </reaction>
</comment>
<evidence type="ECO:0000313" key="19">
    <source>
        <dbReference type="EMBL" id="MFC7203479.1"/>
    </source>
</evidence>
<keyword evidence="8" id="KW-0812">Transmembrane</keyword>
<feature type="domain" description="PAC" evidence="18">
    <location>
        <begin position="679"/>
        <end position="731"/>
    </location>
</feature>
<dbReference type="PANTHER" id="PTHR43304:SF1">
    <property type="entry name" value="PAC DOMAIN-CONTAINING PROTEIN"/>
    <property type="match status" value="1"/>
</dbReference>
<keyword evidence="20" id="KW-1185">Reference proteome</keyword>
<evidence type="ECO:0000256" key="16">
    <source>
        <dbReference type="SAM" id="Coils"/>
    </source>
</evidence>
<evidence type="ECO:0000256" key="12">
    <source>
        <dbReference type="ARBA" id="ARBA00022989"/>
    </source>
</evidence>
<evidence type="ECO:0000256" key="14">
    <source>
        <dbReference type="ARBA" id="ARBA00023136"/>
    </source>
</evidence>
<dbReference type="Gene3D" id="3.30.450.40">
    <property type="match status" value="1"/>
</dbReference>
<evidence type="ECO:0000256" key="8">
    <source>
        <dbReference type="ARBA" id="ARBA00022692"/>
    </source>
</evidence>
<evidence type="ECO:0000256" key="15">
    <source>
        <dbReference type="ARBA" id="ARBA00023163"/>
    </source>
</evidence>
<evidence type="ECO:0000256" key="4">
    <source>
        <dbReference type="ARBA" id="ARBA00022475"/>
    </source>
</evidence>
<dbReference type="SUPFAM" id="SSF55781">
    <property type="entry name" value="GAF domain-like"/>
    <property type="match status" value="1"/>
</dbReference>
<evidence type="ECO:0000259" key="17">
    <source>
        <dbReference type="PROSITE" id="PS50112"/>
    </source>
</evidence>
<dbReference type="Pfam" id="PF13185">
    <property type="entry name" value="GAF_2"/>
    <property type="match status" value="1"/>
</dbReference>
<dbReference type="PANTHER" id="PTHR43304">
    <property type="entry name" value="PHYTOCHROME-LIKE PROTEIN CPH1"/>
    <property type="match status" value="1"/>
</dbReference>
<dbReference type="InterPro" id="IPR001610">
    <property type="entry name" value="PAC"/>
</dbReference>
<feature type="domain" description="PAS" evidence="17">
    <location>
        <begin position="859"/>
        <end position="910"/>
    </location>
</feature>
<proteinExistence type="predicted"/>
<feature type="domain" description="PAC" evidence="18">
    <location>
        <begin position="913"/>
        <end position="976"/>
    </location>
</feature>
<feature type="domain" description="PAS" evidence="17">
    <location>
        <begin position="135"/>
        <end position="204"/>
    </location>
</feature>
<keyword evidence="15" id="KW-0804">Transcription</keyword>
<feature type="coiled-coil region" evidence="16">
    <location>
        <begin position="1206"/>
        <end position="1266"/>
    </location>
</feature>
<dbReference type="GO" id="GO:0004673">
    <property type="term" value="F:protein histidine kinase activity"/>
    <property type="evidence" value="ECO:0007669"/>
    <property type="project" value="UniProtKB-EC"/>
</dbReference>
<dbReference type="CDD" id="cd00130">
    <property type="entry name" value="PAS"/>
    <property type="match status" value="9"/>
</dbReference>
<dbReference type="NCBIfam" id="TIGR00229">
    <property type="entry name" value="sensory_box"/>
    <property type="match status" value="5"/>
</dbReference>
<keyword evidence="5" id="KW-0997">Cell inner membrane</keyword>
<protein>
    <recommendedName>
        <fullName evidence="3">histidine kinase</fullName>
        <ecNumber evidence="3">2.7.13.3</ecNumber>
    </recommendedName>
</protein>
<feature type="domain" description="PAS" evidence="17">
    <location>
        <begin position="977"/>
        <end position="1028"/>
    </location>
</feature>
<dbReference type="EC" id="2.7.13.3" evidence="3"/>
<dbReference type="GO" id="GO:0000166">
    <property type="term" value="F:nucleotide binding"/>
    <property type="evidence" value="ECO:0007669"/>
    <property type="project" value="UniProtKB-KW"/>
</dbReference>
<evidence type="ECO:0000256" key="3">
    <source>
        <dbReference type="ARBA" id="ARBA00012438"/>
    </source>
</evidence>
<keyword evidence="6" id="KW-0597">Phosphoprotein</keyword>
<sequence length="1637" mass="184623">MPGTHSGGENNRWDRARQSSDFDILSLLDCTTDSILLLDTDTRVVYANDTALENCRQLGYSGDLVGDIFLDASPLAKESQLVDEISRVLETHESVEFREHYEPLDVWFETRVYPTDDGVVVYSSDISDEVRRGEDLERFEAITKTMQDGVFILDEVGSFVLVNEAFAELVGKEPDALVGELVSVVLDDDVIGRAMDLRQELQHGAIGRFETVVSDQSAVTPVELLVSQSPTNGEYNGTVCVVHDLSSRKQLEAEADATKRERDEALDRVNDSIFSLDEEWRFTYANRVTRQMARLRPGDFGPPMRLLGESIWEVFPHARESELHQRVTRAFETQEVQSLREYIPHLGRSLVSTIYPSENGVTVYARDVSEQVTLEAERDEKNRVLDRVADMVWGVDNDWRFTFANEAAVQFADRPTEEIIGETLWDVFPGASESEFGSMAMEVMETREPGVSLDLAPDYGIWVEARGYPSDSGITFYSRDVSEQVLLETELDEMFDRITDGFYSLDNDWRVVYWSSVMEERTGRSSDEVVGEVIYDVFPEVFKDEMIAEYERAFETQQPITFEIYHEEIDVWNGIALYPSESGLSVYSSNVTERKKREQELEATKTRLELALDGTNTGIWEWDIRSETVLWEGKTNEIFGLEKGEFGETFDDFIELVHPEDVGVLERQIDETMTDSKPYVVEFRFVLPDGEVRWAESRAKIYTDETGEPVRLLGVTSDVTERREREQELEETKTRLELALDGTNTGVWEWDITDDRVIWRGNTSTLFGIESDDFQGGYEDYLERIHPDDVSMVQAEIENAFETSSLYVEHRILLPDGEVRWAEGRGHVYKDESGEPTRMTGIVVNITERKEREHALEESEMRLRSVIENAPLIVFMWDTDGVYTLSEGRGLSQLGLEPGQVVGQSVYDLYADYPDIIELVDRVTAGEELHTFVDVDDLTFEEWFEPVYDDDGTLTHVIGVAVDVTDRVKNERALRESENRLRTVVENAPVVQTVFDADGIVTLSEGQGLELLGREPGDSVGNSMSDLFGDQPEILEQFESALDGEHVHRVFYYMGSHFETWIEPIFDDEGDPTQVITLAVDVSDRLQHEQTLTALHRSSQALLTAETKEGVANVVLDTATDVLGLTPVRVLLFDKQSNTLRPVGRTAADDAEGDTTEYGPDSTYWKQFFGMEECGESEDELCVQIGTHGLFVAGGTDQQADTEDVVELAELLAATAEATLDRVEREASLRDREEILQEQATRLEHLHEINEQLRNIERVLVLSEDRKEIENGICQRFIEPDRFAFAWFGTVENGTVTPTRWAGNERGYLPAIEELSDDTEPATIAAKTHEPVVISSVADRLREEPWRKEALASGYQSMMSVPLVYDGRIYGVLSVYATANDAFDRLSRSVIEDLGRTIAYAINSVETKRGFLTDRVVELALRTKQPQGPLARLAANTGATIRFDGLVHGAEHQRIFFTVTGATAATILAEGDAHPDIESIRVVSEHDDGGTFEMLSSSSMFVTVLADRGAIPRRVESTPDGTLAVVELPHHIDVGGFVQSLQSRYSDVELTARRDRERPPQTKESFAEAYKSTITPRQLEVLETAYFAGYFNSPRTTNGQDVASMLSITQPTFNYHLRAGERTLLRMLIDEGPDASR</sequence>
<dbReference type="InterPro" id="IPR031803">
    <property type="entry name" value="BAT_GAF/HTH-assoc"/>
</dbReference>
<gene>
    <name evidence="19" type="ORF">ACFQJC_08140</name>
</gene>
<evidence type="ECO:0000256" key="2">
    <source>
        <dbReference type="ARBA" id="ARBA00004429"/>
    </source>
</evidence>
<feature type="domain" description="PAS" evidence="17">
    <location>
        <begin position="604"/>
        <end position="676"/>
    </location>
</feature>
<dbReference type="RefSeq" id="WP_390222820.1">
    <property type="nucleotide sequence ID" value="NZ_JBHTAA010000005.1"/>
</dbReference>
<dbReference type="InterPro" id="IPR000014">
    <property type="entry name" value="PAS"/>
</dbReference>
<evidence type="ECO:0000256" key="13">
    <source>
        <dbReference type="ARBA" id="ARBA00023015"/>
    </source>
</evidence>
<dbReference type="InterPro" id="IPR013767">
    <property type="entry name" value="PAS_fold"/>
</dbReference>
<dbReference type="InterPro" id="IPR035965">
    <property type="entry name" value="PAS-like_dom_sf"/>
</dbReference>
<organism evidence="19 20">
    <name type="scientific">Haloferax namakaokahaiae</name>
    <dbReference type="NCBI Taxonomy" id="1748331"/>
    <lineage>
        <taxon>Archaea</taxon>
        <taxon>Methanobacteriati</taxon>
        <taxon>Methanobacteriota</taxon>
        <taxon>Stenosarchaea group</taxon>
        <taxon>Halobacteria</taxon>
        <taxon>Halobacteriales</taxon>
        <taxon>Haloferacaceae</taxon>
        <taxon>Haloferax</taxon>
    </lineage>
</organism>
<keyword evidence="4" id="KW-1003">Cell membrane</keyword>
<dbReference type="InterPro" id="IPR029016">
    <property type="entry name" value="GAF-like_dom_sf"/>
</dbReference>
<evidence type="ECO:0000256" key="9">
    <source>
        <dbReference type="ARBA" id="ARBA00022737"/>
    </source>
</evidence>
<reference evidence="19 20" key="1">
    <citation type="journal article" date="2019" name="Int. J. Syst. Evol. Microbiol.">
        <title>The Global Catalogue of Microorganisms (GCM) 10K type strain sequencing project: providing services to taxonomists for standard genome sequencing and annotation.</title>
        <authorList>
            <consortium name="The Broad Institute Genomics Platform"/>
            <consortium name="The Broad Institute Genome Sequencing Center for Infectious Disease"/>
            <person name="Wu L."/>
            <person name="Ma J."/>
        </authorList>
    </citation>
    <scope>NUCLEOTIDE SEQUENCE [LARGE SCALE GENOMIC DNA]</scope>
    <source>
        <strain evidence="19 20">DSM 29988</strain>
    </source>
</reference>
<dbReference type="SMART" id="SM00065">
    <property type="entry name" value="GAF"/>
    <property type="match status" value="1"/>
</dbReference>
<dbReference type="Proteomes" id="UP001596481">
    <property type="component" value="Unassembled WGS sequence"/>
</dbReference>
<comment type="subcellular location">
    <subcellularLocation>
        <location evidence="2">Cell inner membrane</location>
        <topology evidence="2">Multi-pass membrane protein</topology>
    </subcellularLocation>
</comment>
<dbReference type="GO" id="GO:0005886">
    <property type="term" value="C:plasma membrane"/>
    <property type="evidence" value="ECO:0007669"/>
    <property type="project" value="UniProtKB-SubCell"/>
</dbReference>
<evidence type="ECO:0000256" key="10">
    <source>
        <dbReference type="ARBA" id="ARBA00022741"/>
    </source>
</evidence>
<dbReference type="Pfam" id="PF08448">
    <property type="entry name" value="PAS_4"/>
    <property type="match status" value="6"/>
</dbReference>
<evidence type="ECO:0000256" key="6">
    <source>
        <dbReference type="ARBA" id="ARBA00022553"/>
    </source>
</evidence>
<dbReference type="InterPro" id="IPR003018">
    <property type="entry name" value="GAF"/>
</dbReference>
<name>A0ABD5ZEG0_9EURY</name>
<keyword evidence="14" id="KW-0472">Membrane</keyword>
<accession>A0ABD5ZEG0</accession>
<dbReference type="Pfam" id="PF08447">
    <property type="entry name" value="PAS_3"/>
    <property type="match status" value="2"/>
</dbReference>
<dbReference type="Gene3D" id="3.30.450.20">
    <property type="entry name" value="PAS domain"/>
    <property type="match status" value="9"/>
</dbReference>
<evidence type="ECO:0000313" key="20">
    <source>
        <dbReference type="Proteomes" id="UP001596481"/>
    </source>
</evidence>
<keyword evidence="12" id="KW-1133">Transmembrane helix</keyword>
<feature type="domain" description="PAC" evidence="18">
    <location>
        <begin position="806"/>
        <end position="858"/>
    </location>
</feature>
<dbReference type="InterPro" id="IPR013655">
    <property type="entry name" value="PAS_fold_3"/>
</dbReference>
<keyword evidence="11" id="KW-0418">Kinase</keyword>
<keyword evidence="13" id="KW-0805">Transcription regulation</keyword>
<evidence type="ECO:0000256" key="11">
    <source>
        <dbReference type="ARBA" id="ARBA00022777"/>
    </source>
</evidence>
<dbReference type="Pfam" id="PF00989">
    <property type="entry name" value="PAS"/>
    <property type="match status" value="1"/>
</dbReference>
<keyword evidence="16" id="KW-0175">Coiled coil</keyword>
<keyword evidence="7" id="KW-0808">Transferase</keyword>
<dbReference type="EMBL" id="JBHTAA010000005">
    <property type="protein sequence ID" value="MFC7203479.1"/>
    <property type="molecule type" value="Genomic_DNA"/>
</dbReference>